<dbReference type="InterPro" id="IPR034189">
    <property type="entry name" value="MARF1_RRM1"/>
</dbReference>
<reference evidence="14" key="2">
    <citation type="submission" date="2025-09" db="UniProtKB">
        <authorList>
            <consortium name="Ensembl"/>
        </authorList>
    </citation>
    <scope>IDENTIFICATION</scope>
</reference>
<evidence type="ECO:0000313" key="15">
    <source>
        <dbReference type="Proteomes" id="UP000472277"/>
    </source>
</evidence>
<evidence type="ECO:0000256" key="4">
    <source>
        <dbReference type="ARBA" id="ARBA00022782"/>
    </source>
</evidence>
<evidence type="ECO:0000256" key="1">
    <source>
        <dbReference type="ARBA" id="ARBA00004275"/>
    </source>
</evidence>
<gene>
    <name evidence="14" type="primary">MARF1</name>
</gene>
<evidence type="ECO:0000259" key="13">
    <source>
        <dbReference type="PROSITE" id="PS51644"/>
    </source>
</evidence>
<feature type="domain" description="HTH OST-type" evidence="13">
    <location>
        <begin position="1305"/>
        <end position="1379"/>
    </location>
</feature>
<dbReference type="SUPFAM" id="SSF54928">
    <property type="entry name" value="RNA-binding domain, RBD"/>
    <property type="match status" value="2"/>
</dbReference>
<keyword evidence="3" id="KW-0677">Repeat</keyword>
<dbReference type="Pfam" id="PF12872">
    <property type="entry name" value="OST-HTH"/>
    <property type="match status" value="5"/>
</dbReference>
<feature type="compositionally biased region" description="Polar residues" evidence="11">
    <location>
        <begin position="652"/>
        <end position="667"/>
    </location>
</feature>
<dbReference type="GO" id="GO:0003723">
    <property type="term" value="F:RNA binding"/>
    <property type="evidence" value="ECO:0007669"/>
    <property type="project" value="UniProtKB-UniRule"/>
</dbReference>
<keyword evidence="4" id="KW-0221">Differentiation</keyword>
<feature type="compositionally biased region" description="Low complexity" evidence="11">
    <location>
        <begin position="709"/>
        <end position="732"/>
    </location>
</feature>
<dbReference type="InterPro" id="IPR024768">
    <property type="entry name" value="Marf1"/>
</dbReference>
<evidence type="ECO:0000256" key="5">
    <source>
        <dbReference type="ARBA" id="ARBA00022884"/>
    </source>
</evidence>
<dbReference type="InterPro" id="IPR041966">
    <property type="entry name" value="LOTUS-like"/>
</dbReference>
<name>A0A674EF85_SALTR</name>
<dbReference type="PANTHER" id="PTHR14379">
    <property type="entry name" value="LIMKAIN B LKAP"/>
    <property type="match status" value="1"/>
</dbReference>
<evidence type="ECO:0000313" key="14">
    <source>
        <dbReference type="Ensembl" id="ENSSTUP00000106584.1"/>
    </source>
</evidence>
<comment type="subcellular location">
    <subcellularLocation>
        <location evidence="1">Peroxisome</location>
    </subcellularLocation>
</comment>
<evidence type="ECO:0000256" key="8">
    <source>
        <dbReference type="ARBA" id="ARBA00023254"/>
    </source>
</evidence>
<dbReference type="InterPro" id="IPR000504">
    <property type="entry name" value="RRM_dom"/>
</dbReference>
<feature type="compositionally biased region" description="Low complexity" evidence="11">
    <location>
        <begin position="565"/>
        <end position="577"/>
    </location>
</feature>
<dbReference type="CDD" id="cd10910">
    <property type="entry name" value="PIN_limkain_b1_N_like"/>
    <property type="match status" value="1"/>
</dbReference>
<dbReference type="GO" id="GO:0051321">
    <property type="term" value="P:meiotic cell cycle"/>
    <property type="evidence" value="ECO:0007669"/>
    <property type="project" value="UniProtKB-KW"/>
</dbReference>
<dbReference type="FunFam" id="3.30.420.610:FF:000001">
    <property type="entry name" value="Meiosis regulator and mRNA stability factor 1"/>
    <property type="match status" value="2"/>
</dbReference>
<feature type="region of interest" description="Disordered" evidence="11">
    <location>
        <begin position="1"/>
        <end position="21"/>
    </location>
</feature>
<feature type="region of interest" description="Disordered" evidence="11">
    <location>
        <begin position="530"/>
        <end position="668"/>
    </location>
</feature>
<dbReference type="GO" id="GO:0005777">
    <property type="term" value="C:peroxisome"/>
    <property type="evidence" value="ECO:0007669"/>
    <property type="project" value="UniProtKB-SubCell"/>
</dbReference>
<dbReference type="Gene3D" id="3.30.70.330">
    <property type="match status" value="2"/>
</dbReference>
<dbReference type="CDD" id="cd12255">
    <property type="entry name" value="RRM1_LKAP"/>
    <property type="match status" value="1"/>
</dbReference>
<dbReference type="InterPro" id="IPR012677">
    <property type="entry name" value="Nucleotide-bd_a/b_plait_sf"/>
</dbReference>
<dbReference type="Pfam" id="PF19687">
    <property type="entry name" value="MARF1_LOTUS"/>
    <property type="match status" value="1"/>
</dbReference>
<feature type="domain" description="HTH OST-type" evidence="13">
    <location>
        <begin position="1069"/>
        <end position="1143"/>
    </location>
</feature>
<dbReference type="GeneTree" id="ENSGT00390000002393"/>
<evidence type="ECO:0000256" key="6">
    <source>
        <dbReference type="ARBA" id="ARBA00022943"/>
    </source>
</evidence>
<dbReference type="InterPro" id="IPR025605">
    <property type="entry name" value="OST-HTH/LOTUS_dom"/>
</dbReference>
<organism evidence="14 15">
    <name type="scientific">Salmo trutta</name>
    <name type="common">Brown trout</name>
    <dbReference type="NCBI Taxonomy" id="8032"/>
    <lineage>
        <taxon>Eukaryota</taxon>
        <taxon>Metazoa</taxon>
        <taxon>Chordata</taxon>
        <taxon>Craniata</taxon>
        <taxon>Vertebrata</taxon>
        <taxon>Euteleostomi</taxon>
        <taxon>Actinopterygii</taxon>
        <taxon>Neopterygii</taxon>
        <taxon>Teleostei</taxon>
        <taxon>Protacanthopterygii</taxon>
        <taxon>Salmoniformes</taxon>
        <taxon>Salmonidae</taxon>
        <taxon>Salmoninae</taxon>
        <taxon>Salmo</taxon>
    </lineage>
</organism>
<evidence type="ECO:0000256" key="11">
    <source>
        <dbReference type="SAM" id="MobiDB-lite"/>
    </source>
</evidence>
<dbReference type="GO" id="GO:1905762">
    <property type="term" value="F:CCR4-NOT complex binding"/>
    <property type="evidence" value="ECO:0007669"/>
    <property type="project" value="TreeGrafter"/>
</dbReference>
<feature type="compositionally biased region" description="Polar residues" evidence="11">
    <location>
        <begin position="625"/>
        <end position="636"/>
    </location>
</feature>
<sequence length="1687" mass="185901">MEGLGKERSISSSRPFPWLSHPEKEASSRLWKLTDCFSTSDFEITFFYDFFSQNDYMDNRKPVLELKDLPPPPHHTAASQPFPLAPLPLPPPCLPPLPQDSLQQLPQQGGSPKVSVCTHCEHCSTAPLCRGGYGVVSGEGSASISSGVEVSSGVPLYLPPSSQEASFSRLGASQITPTALNSHPHFPSLGGGDARATLLPSGSYKLHIPSVDTTSQPLPFQSHSHLPSHGDPHIPTSGHICSSNAMHFNLECTVCRTGSHYCRDCLTKPADKLWPNIPLPPAQSASVPIPMCNETRRTVNIPPVGVFWDIENCCVPSGRSAAAVVQRLRSHFFQGHREAEFICVCDISKENKAVIQELNNCQVTVAHINATAKNAADDKLRQSLRRFAETHTAPATVVLVSSDVNFASELSDLRHRHGFQVILVHKSGQTSDALLQHAHRHVAFEEMVADLPPRQAVKSQLGFNLLYVYNLPPGCDGKSVGNRLRRLSDNCGGKVLGVSMATGTATLRFSSQEAAERARKRMENEDVFGRRITLSFSAPSTEEGNDPTPPLSSSETPPPLPVQPLPSSFSFLPPENLRSPRRNRRARRECQRERESSLPLSVPVPERPYSPRRGSGGGPYPIPPQTRTLPQVSSGLETKPKIGGFPKEKGQRNSSPHSNGEGPSQQHPIKAGLRQVDRSSGEFQVSTPSAFSKLTLHKTFSASVLPQPQGLSQGSWSSRSGSPCMSSRSSPLMGPPPRGTSSPCLPVGPQASEPFLDGADLQVANLDYRMSRKELQQSLHDAFSRHGRVKGVELSPHTDYQLKATVQMVSLQQAISAVSSLHRYKIGSKRIHVSLITGAGNKSLAMLRSEIFQILQDAPASCLPLFKFTEIYEKKFGRKLVVSDLYRLQEVVAVREQGGGRLVCLLPSSQARQSPLGSSQSQEGSSANGSPVVFEQLEYHEPVCSYHYTQQNFSEADFDPDSYKIPFVVVSLKTLASQVHCLLQSHEGTLPLLSFSECYASELGPLAVSEEGEEEGSVPLEHLITCIPGINIVTAQNGFKVIKWIHNKPPASNTDQWTQRCKSPVGNPQLIQFSRELIDLMKGQPCNLMPISKFIPAYHHHYAKQCRVSDYGYSKLLELLEAVPHVLQILGMGTKRLLTLTHRAQVKRFTQDLLKLLKFQASKQVAITDFMQAYHWCFSRDWRVLDYGMCDLMDLLAEIPDTTITITHQDLDTVISVPKRDRTSDEMERTKQFGKEVVDLLRHQPHCRMAFSKFIPTYHHHFGRQCKLAYYGFTKLMELFEAIPDVLVVLECGEEKVLTLTEVERVKALAAQLVKMLRSQRDSSLPAAQLLSEYSKTFGYGLRLQDYDVSSLPALLVNLCHVVKVVDGANGREVQLINRKSLRSLTCQLLSLLMGLGQHEGDGSVSVEGLSLLYHSVHGVQLNPCEYGFLSLSELLKSLPYLVEEEGERGEERVRLTRLYQFARRVRALLHTYHYHQIFLTEFPGAYAKFTGRGLQPRSYGYGSLDDLLNAIPQVVWIKGHGHKRIIVLKNDMKASPAASEEPEDGDSQRDSPCIYFSPSGVGGVETELLCLTSPVDLLCGPVPSCLPSPQLHPDPVLQQADLIYFGQTPSPAAVAEEVAAPAVCDTSEPIEPLTDNNQNVVVLVSTTTKPPQNVTRKMASVENSPSKRAPRNKVKLAANFSFTATP</sequence>
<keyword evidence="7" id="KW-0576">Peroxisome</keyword>
<protein>
    <recommendedName>
        <fullName evidence="2">Meiosis regulator and mRNA stability factor 1</fullName>
    </recommendedName>
    <alternativeName>
        <fullName evidence="9">Limkain-b1</fullName>
    </alternativeName>
</protein>
<dbReference type="Proteomes" id="UP000472277">
    <property type="component" value="Chromosome 14"/>
</dbReference>
<proteinExistence type="predicted"/>
<dbReference type="InterPro" id="IPR035979">
    <property type="entry name" value="RBD_domain_sf"/>
</dbReference>
<dbReference type="GO" id="GO:0004540">
    <property type="term" value="F:RNA nuclease activity"/>
    <property type="evidence" value="ECO:0007669"/>
    <property type="project" value="InterPro"/>
</dbReference>
<dbReference type="PROSITE" id="PS50102">
    <property type="entry name" value="RRM"/>
    <property type="match status" value="1"/>
</dbReference>
<keyword evidence="5 10" id="KW-0694">RNA-binding</keyword>
<dbReference type="Pfam" id="PF01936">
    <property type="entry name" value="NYN"/>
    <property type="match status" value="1"/>
</dbReference>
<dbReference type="CDD" id="cd09981">
    <property type="entry name" value="LOTUS_5_Limkain_b1"/>
    <property type="match status" value="1"/>
</dbReference>
<feature type="domain" description="RRM" evidence="12">
    <location>
        <begin position="464"/>
        <end position="539"/>
    </location>
</feature>
<feature type="region of interest" description="Disordered" evidence="11">
    <location>
        <begin position="705"/>
        <end position="751"/>
    </location>
</feature>
<evidence type="ECO:0000256" key="3">
    <source>
        <dbReference type="ARBA" id="ARBA00022737"/>
    </source>
</evidence>
<dbReference type="InterPro" id="IPR034191">
    <property type="entry name" value="MARF1_RRM2"/>
</dbReference>
<dbReference type="CDD" id="cd09980">
    <property type="entry name" value="LOTUS_4_Limkain_b1"/>
    <property type="match status" value="1"/>
</dbReference>
<accession>A0A674EF85</accession>
<dbReference type="GO" id="GO:0010468">
    <property type="term" value="P:regulation of gene expression"/>
    <property type="evidence" value="ECO:0007669"/>
    <property type="project" value="InterPro"/>
</dbReference>
<keyword evidence="15" id="KW-1185">Reference proteome</keyword>
<feature type="compositionally biased region" description="Polar residues" evidence="11">
    <location>
        <begin position="1652"/>
        <end position="1667"/>
    </location>
</feature>
<feature type="region of interest" description="Disordered" evidence="11">
    <location>
        <begin position="1652"/>
        <end position="1687"/>
    </location>
</feature>
<keyword evidence="8" id="KW-0469">Meiosis</keyword>
<evidence type="ECO:0000256" key="9">
    <source>
        <dbReference type="ARBA" id="ARBA00030116"/>
    </source>
</evidence>
<dbReference type="CDD" id="cd12256">
    <property type="entry name" value="RRM2_LKAP"/>
    <property type="match status" value="1"/>
</dbReference>
<evidence type="ECO:0000259" key="12">
    <source>
        <dbReference type="PROSITE" id="PS50102"/>
    </source>
</evidence>
<dbReference type="PANTHER" id="PTHR14379:SF3">
    <property type="entry name" value="MEIOSIS REGULATOR AND MRNA STABILITY FACTOR 1"/>
    <property type="match status" value="1"/>
</dbReference>
<dbReference type="Gene3D" id="3.40.50.1010">
    <property type="entry name" value="5'-nuclease"/>
    <property type="match status" value="1"/>
</dbReference>
<dbReference type="InterPro" id="IPR045602">
    <property type="entry name" value="MARF1_LOTUS"/>
</dbReference>
<dbReference type="PROSITE" id="PS51644">
    <property type="entry name" value="HTH_OST"/>
    <property type="match status" value="6"/>
</dbReference>
<feature type="domain" description="HTH OST-type" evidence="13">
    <location>
        <begin position="1145"/>
        <end position="1220"/>
    </location>
</feature>
<dbReference type="Pfam" id="PF11608">
    <property type="entry name" value="RRM_MARF1"/>
    <property type="match status" value="1"/>
</dbReference>
<reference evidence="14" key="1">
    <citation type="submission" date="2025-08" db="UniProtKB">
        <authorList>
            <consortium name="Ensembl"/>
        </authorList>
    </citation>
    <scope>IDENTIFICATION</scope>
</reference>
<dbReference type="Ensembl" id="ENSSTUT00000114224.1">
    <property type="protein sequence ID" value="ENSSTUP00000106584.1"/>
    <property type="gene ID" value="ENSSTUG00000047331.1"/>
</dbReference>
<feature type="domain" description="HTH OST-type" evidence="13">
    <location>
        <begin position="1229"/>
        <end position="1304"/>
    </location>
</feature>
<dbReference type="CDD" id="cd09979">
    <property type="entry name" value="LOTUS_3_Limkain_b1"/>
    <property type="match status" value="1"/>
</dbReference>
<feature type="domain" description="HTH OST-type" evidence="13">
    <location>
        <begin position="1381"/>
        <end position="1457"/>
    </location>
</feature>
<dbReference type="SMART" id="SM00360">
    <property type="entry name" value="RRM"/>
    <property type="match status" value="2"/>
</dbReference>
<dbReference type="InterPro" id="IPR021139">
    <property type="entry name" value="NYN"/>
</dbReference>
<keyword evidence="6" id="KW-0896">Oogenesis</keyword>
<evidence type="ECO:0000256" key="10">
    <source>
        <dbReference type="PROSITE-ProRule" id="PRU00176"/>
    </source>
</evidence>
<evidence type="ECO:0000256" key="2">
    <source>
        <dbReference type="ARBA" id="ARBA00022152"/>
    </source>
</evidence>
<dbReference type="GO" id="GO:0048477">
    <property type="term" value="P:oogenesis"/>
    <property type="evidence" value="ECO:0007669"/>
    <property type="project" value="UniProtKB-KW"/>
</dbReference>
<evidence type="ECO:0000256" key="7">
    <source>
        <dbReference type="ARBA" id="ARBA00023140"/>
    </source>
</evidence>
<dbReference type="Gene3D" id="3.30.420.610">
    <property type="entry name" value="LOTUS domain-like"/>
    <property type="match status" value="6"/>
</dbReference>
<feature type="domain" description="HTH OST-type" evidence="13">
    <location>
        <begin position="1458"/>
        <end position="1532"/>
    </location>
</feature>